<protein>
    <submittedName>
        <fullName evidence="2">Type I site-specific deoxyribonuclease</fullName>
    </submittedName>
</protein>
<evidence type="ECO:0000313" key="1">
    <source>
        <dbReference type="Proteomes" id="UP000095282"/>
    </source>
</evidence>
<reference evidence="2" key="1">
    <citation type="submission" date="2016-11" db="UniProtKB">
        <authorList>
            <consortium name="WormBaseParasite"/>
        </authorList>
    </citation>
    <scope>IDENTIFICATION</scope>
</reference>
<evidence type="ECO:0000313" key="2">
    <source>
        <dbReference type="WBParaSite" id="Csp11.Scaffold629.g8639.t2"/>
    </source>
</evidence>
<dbReference type="Proteomes" id="UP000095282">
    <property type="component" value="Unplaced"/>
</dbReference>
<accession>A0A1I7UEZ1</accession>
<proteinExistence type="predicted"/>
<organism evidence="1 2">
    <name type="scientific">Caenorhabditis tropicalis</name>
    <dbReference type="NCBI Taxonomy" id="1561998"/>
    <lineage>
        <taxon>Eukaryota</taxon>
        <taxon>Metazoa</taxon>
        <taxon>Ecdysozoa</taxon>
        <taxon>Nematoda</taxon>
        <taxon>Chromadorea</taxon>
        <taxon>Rhabditida</taxon>
        <taxon>Rhabditina</taxon>
        <taxon>Rhabditomorpha</taxon>
        <taxon>Rhabditoidea</taxon>
        <taxon>Rhabditidae</taxon>
        <taxon>Peloderinae</taxon>
        <taxon>Caenorhabditis</taxon>
    </lineage>
</organism>
<sequence length="115" mass="13006">METDFLFHQIFTQALMDLVEAFDNHDQATLGNLVKQPLDIHQYLNVHSKTARLDFLTHSVSEDRKDIGADYNGIIDLIVTDGKNKTTYPTDVQISLRLESPGVQIVSLKKHNGKI</sequence>
<dbReference type="WBParaSite" id="Csp11.Scaffold629.g8639.t2">
    <property type="protein sequence ID" value="Csp11.Scaffold629.g8639.t2"/>
    <property type="gene ID" value="Csp11.Scaffold629.g8639"/>
</dbReference>
<keyword evidence="1" id="KW-1185">Reference proteome</keyword>
<name>A0A1I7UEZ1_9PELO</name>
<dbReference type="AlphaFoldDB" id="A0A1I7UEZ1"/>